<dbReference type="RefSeq" id="WP_182326378.1">
    <property type="nucleotide sequence ID" value="NZ_CP058554.1"/>
</dbReference>
<dbReference type="SUPFAM" id="SSF53474">
    <property type="entry name" value="alpha/beta-Hydrolases"/>
    <property type="match status" value="1"/>
</dbReference>
<reference evidence="1 2" key="1">
    <citation type="journal article" date="2020" name="G3 (Bethesda)">
        <title>CeMbio - The Caenorhabditis elegans Microbiome Resource.</title>
        <authorList>
            <person name="Dirksen P."/>
            <person name="Assie A."/>
            <person name="Zimmermann J."/>
            <person name="Zhang F."/>
            <person name="Tietje A.M."/>
            <person name="Marsh S.A."/>
            <person name="Felix M.A."/>
            <person name="Shapira M."/>
            <person name="Kaleta C."/>
            <person name="Schulenburg H."/>
            <person name="Samuel B."/>
        </authorList>
    </citation>
    <scope>NUCLEOTIDE SEQUENCE [LARGE SCALE GENOMIC DNA]</scope>
    <source>
        <strain evidence="1 2">BIGb0172</strain>
    </source>
</reference>
<accession>A0A7G5ED76</accession>
<dbReference type="KEGG" id="cpis:HS961_03405"/>
<dbReference type="Proteomes" id="UP000515240">
    <property type="component" value="Chromosome"/>
</dbReference>
<name>A0A7G5ED76_9BURK</name>
<keyword evidence="1" id="KW-0378">Hydrolase</keyword>
<dbReference type="AlphaFoldDB" id="A0A7G5ED76"/>
<dbReference type="Gene3D" id="3.40.50.1820">
    <property type="entry name" value="alpha/beta hydrolase"/>
    <property type="match status" value="1"/>
</dbReference>
<protein>
    <submittedName>
        <fullName evidence="1">Alpha/beta hydrolase</fullName>
    </submittedName>
</protein>
<gene>
    <name evidence="1" type="ORF">HS961_03405</name>
</gene>
<evidence type="ECO:0000313" key="1">
    <source>
        <dbReference type="EMBL" id="QMV71951.1"/>
    </source>
</evidence>
<organism evidence="1 2">
    <name type="scientific">Comamonas piscis</name>
    <dbReference type="NCBI Taxonomy" id="1562974"/>
    <lineage>
        <taxon>Bacteria</taxon>
        <taxon>Pseudomonadati</taxon>
        <taxon>Pseudomonadota</taxon>
        <taxon>Betaproteobacteria</taxon>
        <taxon>Burkholderiales</taxon>
        <taxon>Comamonadaceae</taxon>
        <taxon>Comamonas</taxon>
    </lineage>
</organism>
<proteinExistence type="predicted"/>
<evidence type="ECO:0000313" key="2">
    <source>
        <dbReference type="Proteomes" id="UP000515240"/>
    </source>
</evidence>
<keyword evidence="2" id="KW-1185">Reference proteome</keyword>
<dbReference type="GO" id="GO:0016787">
    <property type="term" value="F:hydrolase activity"/>
    <property type="evidence" value="ECO:0007669"/>
    <property type="project" value="UniProtKB-KW"/>
</dbReference>
<dbReference type="EMBL" id="CP058554">
    <property type="protein sequence ID" value="QMV71951.1"/>
    <property type="molecule type" value="Genomic_DNA"/>
</dbReference>
<dbReference type="InterPro" id="IPR029058">
    <property type="entry name" value="AB_hydrolase_fold"/>
</dbReference>
<sequence length="292" mass="31951">MDWQRFTQQHGRFAIDWQAGDGALYLPITLNCYRPEGVAADAPLVLVQHGVLRNGDDYRDFWMPAADRYGLQIIAPTFGNQHWPGVESYNNGSVWSEEGDLQPRDYWAYQAVFNLAQQLRDAGVLRQQPLYLFGHSAGGQFVHRLVSTLGAAGLAGVAAGNPGWYTLPDSQQDFPQGLAGIGLAGDALAQLLRTPLVILAGDRDTDTQDPNLPAEPAALRQGPHRFARAHHYYAAGLQASARLGIPLAWQLHDVAGIGHDGEAMSHVCAHLWFEGRMPDADWLAPWAGRVTA</sequence>